<dbReference type="Gene3D" id="1.25.40.10">
    <property type="entry name" value="Tetratricopeptide repeat domain"/>
    <property type="match status" value="2"/>
</dbReference>
<accession>A0A8H3FC17</accession>
<dbReference type="Proteomes" id="UP000664169">
    <property type="component" value="Unassembled WGS sequence"/>
</dbReference>
<dbReference type="InterPro" id="IPR024983">
    <property type="entry name" value="CHAT_dom"/>
</dbReference>
<gene>
    <name evidence="2" type="ORF">GOMPHAMPRED_001733</name>
</gene>
<dbReference type="Pfam" id="PF12770">
    <property type="entry name" value="CHAT"/>
    <property type="match status" value="1"/>
</dbReference>
<comment type="caution">
    <text evidence="2">The sequence shown here is derived from an EMBL/GenBank/DDBJ whole genome shotgun (WGS) entry which is preliminary data.</text>
</comment>
<dbReference type="Pfam" id="PF13374">
    <property type="entry name" value="TPR_10"/>
    <property type="match status" value="1"/>
</dbReference>
<dbReference type="AlphaFoldDB" id="A0A8H3FC17"/>
<proteinExistence type="predicted"/>
<dbReference type="SUPFAM" id="SSF81901">
    <property type="entry name" value="HCP-like"/>
    <property type="match status" value="2"/>
</dbReference>
<keyword evidence="3" id="KW-1185">Reference proteome</keyword>
<protein>
    <recommendedName>
        <fullName evidence="1">CHAT domain-containing protein</fullName>
    </recommendedName>
</protein>
<dbReference type="OrthoDB" id="9991317at2759"/>
<evidence type="ECO:0000259" key="1">
    <source>
        <dbReference type="Pfam" id="PF12770"/>
    </source>
</evidence>
<evidence type="ECO:0000313" key="2">
    <source>
        <dbReference type="EMBL" id="CAF9919288.1"/>
    </source>
</evidence>
<evidence type="ECO:0000313" key="3">
    <source>
        <dbReference type="Proteomes" id="UP000664169"/>
    </source>
</evidence>
<organism evidence="2 3">
    <name type="scientific">Gomphillus americanus</name>
    <dbReference type="NCBI Taxonomy" id="1940652"/>
    <lineage>
        <taxon>Eukaryota</taxon>
        <taxon>Fungi</taxon>
        <taxon>Dikarya</taxon>
        <taxon>Ascomycota</taxon>
        <taxon>Pezizomycotina</taxon>
        <taxon>Lecanoromycetes</taxon>
        <taxon>OSLEUM clade</taxon>
        <taxon>Ostropomycetidae</taxon>
        <taxon>Ostropales</taxon>
        <taxon>Graphidaceae</taxon>
        <taxon>Gomphilloideae</taxon>
        <taxon>Gomphillus</taxon>
    </lineage>
</organism>
<dbReference type="InterPro" id="IPR011990">
    <property type="entry name" value="TPR-like_helical_dom_sf"/>
</dbReference>
<sequence>MAIREQAANEVKHDHLDAEELNDCAYEFLDQHRRDRDAFSINQAIHSFERLIELTAAEDHDRATWINDTGAAYYLRWCHTGSPEDLNRSIEYAQMALAMMSLNDKYRASRMRNLGQTTAARYSSQSSKDDLDLAISIFEDTKALGNKSDSEHADLLHCSSIAYRDRYTHTSKLEDLELAITDLQEALKLTPQPTESRAQKLNGLMLLYRARYERFALSDDLKLAHQFSKQALALTAKEHHRYSGRCWGLATLYHADFDLRGDIECLNLAIQTFEEALKSCSNNHDLPSRLASLSVVYRTRYHHLGNVPDLRRAMRLSEQALDITPEDDAERSLRMKTLADTYGDRFQRFGALKDLERSTEPCQKILERTPIGHTSRPTHLRDLAICYMDRYHRTETNEDKDRAFSECRKALEGTPSDHPFWAIQVQALATRYRDQYEDTRSIEDLEQAIQLYKTAIGKTPQGDPDYPLRLEHLGTAYRYRYEKSKSYDDMRLSLDVLQQALDKTDDLSAARATRLRSLSLTCLQSYADYLDEKQLKAASSYLSEALSHQSSTLTNRLRAGLDLFDVYAQTKNWQKAYDVAETTIKIVPRLISHSLQHADKQHLIRSVAGLASESATAALKCGQSAYNALRLLEMGRAVIIASLIDVRGDVSSLRQDHPEIAERYETARAVINGATGAKKDKLFEAGQDHQDLIDEIRKLPGFQGFQEFATEEEVRLAARRVPIVVINVSRYACDALIVTGDSIRAKNLAFDMNELRQHAKRLPNTDHNVLHWLWTALTRPILDDLGYIERSTSCWPHVRWVPTGLLSRFPIHAAGHYGIRSIKDSVLDRVVSSYATSVRSIMNQQRQISTRKVSTDKRLIVVVTMTETARQKDLIFAKEETRAVQTFGKKMQMEAKLPPAQCKEVLASLTNCSMFHFAGHGHSDSTNPSQSPLLLSDGRLTVESIMETDIAKEQPFLAYLSACETGQVLVERLLDEALHLTAAFQLAGFRHVIGTLWQVYDETCVKMAEYFYNWIKEHGMNDLSVSEGLHHACRTLRQEWIDKKSKPFVPTDSSTPIVVDSVPEVDSTQIEPSLTTEGVTRDLRPKQHEPARWTPYVHFGP</sequence>
<feature type="domain" description="CHAT" evidence="1">
    <location>
        <begin position="769"/>
        <end position="1100"/>
    </location>
</feature>
<name>A0A8H3FC17_9LECA</name>
<reference evidence="2" key="1">
    <citation type="submission" date="2021-03" db="EMBL/GenBank/DDBJ databases">
        <authorList>
            <person name="Tagirdzhanova G."/>
        </authorList>
    </citation>
    <scope>NUCLEOTIDE SEQUENCE</scope>
</reference>
<dbReference type="EMBL" id="CAJPDQ010000014">
    <property type="protein sequence ID" value="CAF9919288.1"/>
    <property type="molecule type" value="Genomic_DNA"/>
</dbReference>